<dbReference type="InterPro" id="IPR038563">
    <property type="entry name" value="Endonuclease_7_sf"/>
</dbReference>
<dbReference type="InterPro" id="IPR044925">
    <property type="entry name" value="His-Me_finger_sf"/>
</dbReference>
<dbReference type="eggNOG" id="KOG0621">
    <property type="taxonomic scope" value="Eukaryota"/>
</dbReference>
<organism evidence="4 5">
    <name type="scientific">Nematostella vectensis</name>
    <name type="common">Starlet sea anemone</name>
    <dbReference type="NCBI Taxonomy" id="45351"/>
    <lineage>
        <taxon>Eukaryota</taxon>
        <taxon>Metazoa</taxon>
        <taxon>Cnidaria</taxon>
        <taxon>Anthozoa</taxon>
        <taxon>Hexacorallia</taxon>
        <taxon>Actiniaria</taxon>
        <taxon>Edwardsiidae</taxon>
        <taxon>Nematostella</taxon>
    </lineage>
</organism>
<comment type="similarity">
    <text evidence="1">Belongs to the phospholipid scramblase family.</text>
</comment>
<accession>A7RR56</accession>
<feature type="region of interest" description="Disordered" evidence="2">
    <location>
        <begin position="1"/>
        <end position="73"/>
    </location>
</feature>
<dbReference type="HOGENOM" id="CLU_002028_2_1_1"/>
<dbReference type="InterPro" id="IPR011112">
    <property type="entry name" value="Rho-like_N"/>
</dbReference>
<keyword evidence="5" id="KW-1185">Reference proteome</keyword>
<dbReference type="Pfam" id="PF03803">
    <property type="entry name" value="Scramblase"/>
    <property type="match status" value="1"/>
</dbReference>
<dbReference type="InterPro" id="IPR023211">
    <property type="entry name" value="DNA_pol_palm_dom_sf"/>
</dbReference>
<gene>
    <name evidence="4" type="ORF">NEMVEDRAFT_v1g232141</name>
</gene>
<dbReference type="InterPro" id="IPR043502">
    <property type="entry name" value="DNA/RNA_pol_sf"/>
</dbReference>
<dbReference type="Proteomes" id="UP000001593">
    <property type="component" value="Unassembled WGS sequence"/>
</dbReference>
<name>A7RR56_NEMVE</name>
<dbReference type="OMA" id="GWAMCQN"/>
<evidence type="ECO:0000259" key="3">
    <source>
        <dbReference type="Pfam" id="PF07498"/>
    </source>
</evidence>
<dbReference type="SUPFAM" id="SSF53098">
    <property type="entry name" value="Ribonuclease H-like"/>
    <property type="match status" value="1"/>
</dbReference>
<dbReference type="InParanoid" id="A7RR56"/>
<feature type="domain" description="Rho termination factor-like N-terminal" evidence="3">
    <location>
        <begin position="325"/>
        <end position="357"/>
    </location>
</feature>
<dbReference type="Gene3D" id="3.40.1800.10">
    <property type="entry name" value="His-Me finger endonucleases"/>
    <property type="match status" value="1"/>
</dbReference>
<dbReference type="InterPro" id="IPR012337">
    <property type="entry name" value="RNaseH-like_sf"/>
</dbReference>
<dbReference type="PANTHER" id="PTHR31511">
    <property type="entry name" value="PROTEIN CBG23764"/>
    <property type="match status" value="1"/>
</dbReference>
<evidence type="ECO:0000256" key="2">
    <source>
        <dbReference type="SAM" id="MobiDB-lite"/>
    </source>
</evidence>
<evidence type="ECO:0000313" key="5">
    <source>
        <dbReference type="Proteomes" id="UP000001593"/>
    </source>
</evidence>
<dbReference type="GO" id="GO:0017128">
    <property type="term" value="F:phospholipid scramblase activity"/>
    <property type="evidence" value="ECO:0007669"/>
    <property type="project" value="InterPro"/>
</dbReference>
<dbReference type="SUPFAM" id="SSF54518">
    <property type="entry name" value="Tubby C-terminal domain-like"/>
    <property type="match status" value="1"/>
</dbReference>
<feature type="compositionally biased region" description="Low complexity" evidence="2">
    <location>
        <begin position="41"/>
        <end position="58"/>
    </location>
</feature>
<sequence>MAQPQGYGHPPPVDVQSGYAGQPPQQGYPPPQGGYPPPQQPGYNPQQPGYGAPVAQQPGYPPPGGQMAPSGWMPLPPAAPANCPPGLEYLTMVDQLLIKQQVELLEAFTGFETNNKYKITNNLGQQVFFAAEDTDCCTRQCCGPSRPFDIKIMDNTQREVIHLTRPLRCSSCWFPCCLQEVEVQSPPGTVVGYCCQSWSICIPKYTLQDANRQTILQIEGPLCTFNICGDVEFQVLSADGQNQVGKVSKQWSGLVKEAFTDADNFGVTFPMDLDVKMKAVIIGTAFLITGEDVSELSHQTPNGILESWFKDITGLIEMENQTVRQLKDLKVKDLKALAKERGIPRYYWMRRDELVGALTNTSPPPPPRRVPLPKLLKGLPRPPRIIPSNASESILDGPIPEIDVPILKPSKPTRSSHVQSLKHFANREVNSIKSELDEFADWILSYVPEPVKKTAKEAVDKRVKRLKERIKRLHGEAEDRFTPKEQKTALKGYLKTYGIAGQEGYGPKEFITKIRPKVIKLVNDRKKPIKVKFVFTCRYIKENLATGQIEEELGYHHTEKPEIVTESTDFSDLFNAMTNPLIGLVEKFQKQGSGWQFDRVEYFDINIDPFDPLSGSSYVELPKELAVKKAIINVRNENDHKCFKWAVTSAVYPKRDNPQRLSRKMMENSERFDWSGIEFPVSLRQIDKFERQNPHTVNVFTYEEKKICPLRISGKDPFNAINLLLISNGETSHYCWIKDVMSLVSSQIDKYHHTRFLCFRCLNSFRCKKALEKHYEYCSKNESVRIEMPMDKDGKPLYTRFVNFNRKMRVPFVVYADFESFTENIDTCSPDESRSFTKQYQKHKPSGFCYLIKCSIDDGVFSPKLVQRTVQGSAEDVAQLFVESLESDIKEIYNKFKFPKEVEMTREDEMNYDNATHCHICGGELGEDKVLDHCHLTGKYRGAAHNACNLRFRAPKFFPVLFHNLSGYDSHLFVKNLGTSEGKINCIPNNEEKYISFTKQVVVDRFTNKEGKQVDVKRDIRFIDSFKFMSASLDSLVKNLPRESFKNLTIHYKGEQLQLLLRKGVFPYDWFCNFDQLDAIQLPPKEAFYSTLNDTDISEEDYQHAQKVWETFKMSTMRDYHDLYLESDVLLLADVFENFRDVCLENYGLDPAWYYTAPGLAWDAALKITRVELELLTDCDMLLMFEEGIRGGVSMISTRHSKANNPYMREYDPNLPTKYITYLDANNLYGWAMSKPLPTHGFRWMTDQELKEWGRHPCVVEVDMAYPRHLHDSHDDYPLAPESIKINKVGKLIPNLNDKTKYVVHHETLKLYESLGLKVTKVHRGITFEESGWLKTYIDLNTSLRAKATNDFEKDFFKLMNNSVFGKTMENIRNRVDIRLITNEKQARKLISKPNYKHRTIFCENLAAIHMRKTRLVFNKPVYLGMCILDLSKNLMYDFHYGYVKPKYGDKAKLLFTDTDSLMYEIETEDFYKDISGDVRSMFDTSNYPRNHPSGIESGLNKKIIGMFKDETGGLQITEFVGLRAKLYSYRMDGGGEAKKCKGVKRAVVKKSIGFDDYKDCLFGKEPQMRMMNVIRSHGHNVYTETVNKRALSHEDDKRIICDDGIHTHAHGYLGSV</sequence>
<protein>
    <recommendedName>
        <fullName evidence="3">Rho termination factor-like N-terminal domain-containing protein</fullName>
    </recommendedName>
</protein>
<reference evidence="4 5" key="1">
    <citation type="journal article" date="2007" name="Science">
        <title>Sea anemone genome reveals ancestral eumetazoan gene repertoire and genomic organization.</title>
        <authorList>
            <person name="Putnam N.H."/>
            <person name="Srivastava M."/>
            <person name="Hellsten U."/>
            <person name="Dirks B."/>
            <person name="Chapman J."/>
            <person name="Salamov A."/>
            <person name="Terry A."/>
            <person name="Shapiro H."/>
            <person name="Lindquist E."/>
            <person name="Kapitonov V.V."/>
            <person name="Jurka J."/>
            <person name="Genikhovich G."/>
            <person name="Grigoriev I.V."/>
            <person name="Lucas S.M."/>
            <person name="Steele R.E."/>
            <person name="Finnerty J.R."/>
            <person name="Technau U."/>
            <person name="Martindale M.Q."/>
            <person name="Rokhsar D.S."/>
        </authorList>
    </citation>
    <scope>NUCLEOTIDE SEQUENCE [LARGE SCALE GENOMIC DNA]</scope>
    <source>
        <strain evidence="5">CH2 X CH6</strain>
    </source>
</reference>
<dbReference type="InterPro" id="IPR025659">
    <property type="entry name" value="Tubby-like_C"/>
</dbReference>
<proteinExistence type="inferred from homology"/>
<dbReference type="EMBL" id="DS469530">
    <property type="protein sequence ID" value="EDO46109.1"/>
    <property type="molecule type" value="Genomic_DNA"/>
</dbReference>
<dbReference type="PANTHER" id="PTHR31511:SF12">
    <property type="entry name" value="RHO TERMINATION FACTOR N-TERMINAL DOMAIN-CONTAINING PROTEIN"/>
    <property type="match status" value="1"/>
</dbReference>
<dbReference type="SUPFAM" id="SSF54060">
    <property type="entry name" value="His-Me finger endonucleases"/>
    <property type="match status" value="1"/>
</dbReference>
<dbReference type="Pfam" id="PF07498">
    <property type="entry name" value="Rho_N"/>
    <property type="match status" value="1"/>
</dbReference>
<dbReference type="SUPFAM" id="SSF56672">
    <property type="entry name" value="DNA/RNA polymerases"/>
    <property type="match status" value="1"/>
</dbReference>
<dbReference type="Gene3D" id="3.90.1600.10">
    <property type="entry name" value="Palm domain of DNA polymerase"/>
    <property type="match status" value="1"/>
</dbReference>
<dbReference type="GO" id="GO:0006353">
    <property type="term" value="P:DNA-templated transcription termination"/>
    <property type="evidence" value="ECO:0007669"/>
    <property type="project" value="InterPro"/>
</dbReference>
<feature type="compositionally biased region" description="Pro residues" evidence="2">
    <location>
        <begin position="26"/>
        <end position="40"/>
    </location>
</feature>
<evidence type="ECO:0000313" key="4">
    <source>
        <dbReference type="EMBL" id="EDO46109.1"/>
    </source>
</evidence>
<dbReference type="STRING" id="45351.A7RR56"/>
<dbReference type="InterPro" id="IPR005552">
    <property type="entry name" value="Scramblase"/>
</dbReference>
<evidence type="ECO:0000256" key="1">
    <source>
        <dbReference type="ARBA" id="ARBA00005350"/>
    </source>
</evidence>
<dbReference type="PhylomeDB" id="A7RR56"/>